<reference evidence="6" key="1">
    <citation type="submission" date="2023-03" db="EMBL/GenBank/DDBJ databases">
        <title>Massive genome expansion in bonnet fungi (Mycena s.s.) driven by repeated elements and novel gene families across ecological guilds.</title>
        <authorList>
            <consortium name="Lawrence Berkeley National Laboratory"/>
            <person name="Harder C.B."/>
            <person name="Miyauchi S."/>
            <person name="Viragh M."/>
            <person name="Kuo A."/>
            <person name="Thoen E."/>
            <person name="Andreopoulos B."/>
            <person name="Lu D."/>
            <person name="Skrede I."/>
            <person name="Drula E."/>
            <person name="Henrissat B."/>
            <person name="Morin E."/>
            <person name="Kohler A."/>
            <person name="Barry K."/>
            <person name="LaButti K."/>
            <person name="Morin E."/>
            <person name="Salamov A."/>
            <person name="Lipzen A."/>
            <person name="Mereny Z."/>
            <person name="Hegedus B."/>
            <person name="Baldrian P."/>
            <person name="Stursova M."/>
            <person name="Weitz H."/>
            <person name="Taylor A."/>
            <person name="Grigoriev I.V."/>
            <person name="Nagy L.G."/>
            <person name="Martin F."/>
            <person name="Kauserud H."/>
        </authorList>
    </citation>
    <scope>NUCLEOTIDE SEQUENCE</scope>
    <source>
        <strain evidence="6">9284</strain>
    </source>
</reference>
<feature type="domain" description="Calcineurin-like phosphoesterase" evidence="5">
    <location>
        <begin position="39"/>
        <end position="292"/>
    </location>
</feature>
<dbReference type="SUPFAM" id="SSF56300">
    <property type="entry name" value="Metallo-dependent phosphatases"/>
    <property type="match status" value="1"/>
</dbReference>
<feature type="compositionally biased region" description="Basic residues" evidence="3">
    <location>
        <begin position="62"/>
        <end position="73"/>
    </location>
</feature>
<feature type="region of interest" description="Disordered" evidence="3">
    <location>
        <begin position="46"/>
        <end position="74"/>
    </location>
</feature>
<dbReference type="GO" id="GO:0005615">
    <property type="term" value="C:extracellular space"/>
    <property type="evidence" value="ECO:0007669"/>
    <property type="project" value="TreeGrafter"/>
</dbReference>
<keyword evidence="1" id="KW-0378">Hydrolase</keyword>
<dbReference type="GO" id="GO:0004309">
    <property type="term" value="F:exopolyphosphatase activity"/>
    <property type="evidence" value="ECO:0007669"/>
    <property type="project" value="TreeGrafter"/>
</dbReference>
<dbReference type="GO" id="GO:0000324">
    <property type="term" value="C:fungal-type vacuole"/>
    <property type="evidence" value="ECO:0007669"/>
    <property type="project" value="TreeGrafter"/>
</dbReference>
<evidence type="ECO:0000313" key="7">
    <source>
        <dbReference type="Proteomes" id="UP001221142"/>
    </source>
</evidence>
<dbReference type="Pfam" id="PF00149">
    <property type="entry name" value="Metallophos"/>
    <property type="match status" value="1"/>
</dbReference>
<proteinExistence type="predicted"/>
<gene>
    <name evidence="6" type="ORF">FB45DRAFT_903942</name>
</gene>
<dbReference type="GO" id="GO:0000298">
    <property type="term" value="F:endopolyphosphatase activity"/>
    <property type="evidence" value="ECO:0007669"/>
    <property type="project" value="TreeGrafter"/>
</dbReference>
<evidence type="ECO:0000256" key="1">
    <source>
        <dbReference type="ARBA" id="ARBA00022801"/>
    </source>
</evidence>
<evidence type="ECO:0000256" key="2">
    <source>
        <dbReference type="ARBA" id="ARBA00023180"/>
    </source>
</evidence>
<evidence type="ECO:0000256" key="3">
    <source>
        <dbReference type="SAM" id="MobiDB-lite"/>
    </source>
</evidence>
<dbReference type="InterPro" id="IPR004843">
    <property type="entry name" value="Calcineurin-like_PHP"/>
</dbReference>
<dbReference type="GO" id="GO:0006798">
    <property type="term" value="P:polyphosphate catabolic process"/>
    <property type="evidence" value="ECO:0007669"/>
    <property type="project" value="TreeGrafter"/>
</dbReference>
<dbReference type="AlphaFoldDB" id="A0AAD7C4P7"/>
<evidence type="ECO:0000259" key="5">
    <source>
        <dbReference type="Pfam" id="PF00149"/>
    </source>
</evidence>
<feature type="signal peptide" evidence="4">
    <location>
        <begin position="1"/>
        <end position="19"/>
    </location>
</feature>
<dbReference type="PANTHER" id="PTHR10340:SF55">
    <property type="entry name" value="ENDOPOLYPHOSPHATASE"/>
    <property type="match status" value="1"/>
</dbReference>
<keyword evidence="7" id="KW-1185">Reference proteome</keyword>
<evidence type="ECO:0000256" key="4">
    <source>
        <dbReference type="SAM" id="SignalP"/>
    </source>
</evidence>
<dbReference type="Proteomes" id="UP001221142">
    <property type="component" value="Unassembled WGS sequence"/>
</dbReference>
<accession>A0AAD7C4P7</accession>
<protein>
    <submittedName>
        <fullName evidence="6">Metallo-dependent phosphatase-like protein</fullName>
    </submittedName>
</protein>
<sequence length="514" mass="58625">MLSNSILLLLLAGLWDVSAAPQQIPLQVPATTIKKLKGRFLHITDMHPDPSYHPKTSESTACHRKKGKKKKNRAGYYGTPYSECDSPMRLTNFTLDYIEKKWGSEIDFVIWTGDNARHDNDHKLPRTPQEIYDLNRAIASKMTAVFTSRGIPVVPSLGNNDNIMIPGPNSITNEFSSIWQTFIPFPFHQIFQRGAYHAVEVVPDSLAVISLNTMYFYDSNKAVGGCEFKDRGDAGNLQFDWLEVQLKGFRARGMQVRHVPPSPGNYFPECYVRYAELALRFQDTIVGHVYGHMNADHFFFLEADDLQLRDTESLKKQKADLYQTLMADFAAMPTAKNTNLDDYAVVNVAPAVVPNPYLPTFRIFSYNTLGRKHGHPRGGGKDKEAQCKLEENRDTWKCQLNEPWHSDPKSPSRSNQLWTPLGYSQYYIPHLEEANKTHPPSFKLEYVTFGRDTLEGSDGVFPVPRKNLPSNLKARQTPYEMKDLTVGSWIGIAREISDSTKKKLFRRYMYQEVP</sequence>
<comment type="caution">
    <text evidence="6">The sequence shown here is derived from an EMBL/GenBank/DDBJ whole genome shotgun (WGS) entry which is preliminary data.</text>
</comment>
<keyword evidence="4" id="KW-0732">Signal</keyword>
<keyword evidence="2" id="KW-0325">Glycoprotein</keyword>
<dbReference type="EMBL" id="JARKIF010000005">
    <property type="protein sequence ID" value="KAJ7638824.1"/>
    <property type="molecule type" value="Genomic_DNA"/>
</dbReference>
<dbReference type="InterPro" id="IPR029052">
    <property type="entry name" value="Metallo-depent_PP-like"/>
</dbReference>
<feature type="chain" id="PRO_5042012983" evidence="4">
    <location>
        <begin position="20"/>
        <end position="514"/>
    </location>
</feature>
<dbReference type="GO" id="GO:0008081">
    <property type="term" value="F:phosphoric diester hydrolase activity"/>
    <property type="evidence" value="ECO:0007669"/>
    <property type="project" value="TreeGrafter"/>
</dbReference>
<feature type="compositionally biased region" description="Basic and acidic residues" evidence="3">
    <location>
        <begin position="46"/>
        <end position="56"/>
    </location>
</feature>
<name>A0AAD7C4P7_9AGAR</name>
<evidence type="ECO:0000313" key="6">
    <source>
        <dbReference type="EMBL" id="KAJ7638824.1"/>
    </source>
</evidence>
<dbReference type="PANTHER" id="PTHR10340">
    <property type="entry name" value="SPHINGOMYELIN PHOSPHODIESTERASE"/>
    <property type="match status" value="1"/>
</dbReference>
<organism evidence="6 7">
    <name type="scientific">Roridomyces roridus</name>
    <dbReference type="NCBI Taxonomy" id="1738132"/>
    <lineage>
        <taxon>Eukaryota</taxon>
        <taxon>Fungi</taxon>
        <taxon>Dikarya</taxon>
        <taxon>Basidiomycota</taxon>
        <taxon>Agaricomycotina</taxon>
        <taxon>Agaricomycetes</taxon>
        <taxon>Agaricomycetidae</taxon>
        <taxon>Agaricales</taxon>
        <taxon>Marasmiineae</taxon>
        <taxon>Mycenaceae</taxon>
        <taxon>Roridomyces</taxon>
    </lineage>
</organism>